<organism evidence="3 4">
    <name type="scientific">Zingiber officinale</name>
    <name type="common">Ginger</name>
    <name type="synonym">Amomum zingiber</name>
    <dbReference type="NCBI Taxonomy" id="94328"/>
    <lineage>
        <taxon>Eukaryota</taxon>
        <taxon>Viridiplantae</taxon>
        <taxon>Streptophyta</taxon>
        <taxon>Embryophyta</taxon>
        <taxon>Tracheophyta</taxon>
        <taxon>Spermatophyta</taxon>
        <taxon>Magnoliopsida</taxon>
        <taxon>Liliopsida</taxon>
        <taxon>Zingiberales</taxon>
        <taxon>Zingiberaceae</taxon>
        <taxon>Zingiber</taxon>
    </lineage>
</organism>
<dbReference type="InterPro" id="IPR032867">
    <property type="entry name" value="DYW_dom"/>
</dbReference>
<dbReference type="Pfam" id="PF20430">
    <property type="entry name" value="Eplus_motif"/>
    <property type="match status" value="1"/>
</dbReference>
<dbReference type="InterPro" id="IPR046960">
    <property type="entry name" value="PPR_At4g14850-like_plant"/>
</dbReference>
<dbReference type="AlphaFoldDB" id="A0A8J5ETS3"/>
<sequence length="698" mass="77515">MAAAAPIIPAKAAPSLPTPLAAGGNRQTLLLHRCKTVHDLRQIHGHLVKTGAAHLPSVVENLLECSALLLPDSLDYAVKVFGASPRPTTQAYNILIRAYTRNGCPYESLALLLLMLDRSARPDKHTLSCVLKACSRVFSRRCGEQVHAHALKAGFRSEEFVVNSLIHMYACCGEVGLARKLFDGMSTRGIVTWNATIAGYFKVGEWREVVELFRSMLERGVAFDKVTLISVLTACGRLGDLDLGKWIGEYVEANGLKECQNLATALVDMYAKCGEVETARKLFDEMPHPDVVAWSAMISGYTQANRSREALALFHDMQKAIVEPNEVTMVSVLSSCADLGALETGKWVHSYIKRKNFQFAVNLGTALVDFYAKCGCMDNALEVFKNMPIRNAWSWSVLIQGLASNGQGRQALEVFASMLEAKFLPTDVTFIGVLSACSHAGLVEEGQAFFDNMSKKYGISPRIEHYGCMVDLFGRAGLIEEAYWFIKSMPIEPNAIVWRTLLSACKVHKNVKFGEEALKQIVKLEPRHSGDYILLSNIYASVGRWEDAVRLRNRLKEKGIAKDPGCSLIELEGMIFEFFAEDSSHPQSKEIYDQVNEIVTKIKLAGYVANTAEARLDAEEDEKEVSVSHHSEKLAIAFGLMKSAPGTPIRVSKNLRVCTDCHSATKLISKVYEREIIVRDRNRFHHFKDGSCSCNDYW</sequence>
<comment type="caution">
    <text evidence="3">The sequence shown here is derived from an EMBL/GenBank/DDBJ whole genome shotgun (WGS) entry which is preliminary data.</text>
</comment>
<dbReference type="GO" id="GO:0008270">
    <property type="term" value="F:zinc ion binding"/>
    <property type="evidence" value="ECO:0007669"/>
    <property type="project" value="InterPro"/>
</dbReference>
<dbReference type="NCBIfam" id="TIGR00756">
    <property type="entry name" value="PPR"/>
    <property type="match status" value="6"/>
</dbReference>
<dbReference type="InterPro" id="IPR046848">
    <property type="entry name" value="E_motif"/>
</dbReference>
<dbReference type="GO" id="GO:0009451">
    <property type="term" value="P:RNA modification"/>
    <property type="evidence" value="ECO:0007669"/>
    <property type="project" value="InterPro"/>
</dbReference>
<evidence type="ECO:0000313" key="4">
    <source>
        <dbReference type="Proteomes" id="UP000734854"/>
    </source>
</evidence>
<reference evidence="3 4" key="1">
    <citation type="submission" date="2020-08" db="EMBL/GenBank/DDBJ databases">
        <title>Plant Genome Project.</title>
        <authorList>
            <person name="Zhang R.-G."/>
        </authorList>
    </citation>
    <scope>NUCLEOTIDE SEQUENCE [LARGE SCALE GENOMIC DNA]</scope>
    <source>
        <tissue evidence="3">Rhizome</tissue>
    </source>
</reference>
<feature type="domain" description="DYW" evidence="2">
    <location>
        <begin position="606"/>
        <end position="698"/>
    </location>
</feature>
<dbReference type="PROSITE" id="PS51375">
    <property type="entry name" value="PPR"/>
    <property type="match status" value="4"/>
</dbReference>
<feature type="repeat" description="PPR" evidence="1">
    <location>
        <begin position="391"/>
        <end position="425"/>
    </location>
</feature>
<accession>A0A8J5ETS3</accession>
<keyword evidence="4" id="KW-1185">Reference proteome</keyword>
<dbReference type="InterPro" id="IPR046849">
    <property type="entry name" value="E2_motif"/>
</dbReference>
<dbReference type="Pfam" id="PF14432">
    <property type="entry name" value="DYW_deaminase"/>
    <property type="match status" value="1"/>
</dbReference>
<dbReference type="Proteomes" id="UP000734854">
    <property type="component" value="Unassembled WGS sequence"/>
</dbReference>
<dbReference type="FunFam" id="1.25.40.10:FF:000366">
    <property type="entry name" value="Pentatricopeptide (PPR) repeat-containing protein"/>
    <property type="match status" value="1"/>
</dbReference>
<dbReference type="Pfam" id="PF13041">
    <property type="entry name" value="PPR_2"/>
    <property type="match status" value="2"/>
</dbReference>
<dbReference type="EMBL" id="JACMSC010000022">
    <property type="protein sequence ID" value="KAG6468792.1"/>
    <property type="molecule type" value="Genomic_DNA"/>
</dbReference>
<dbReference type="GO" id="GO:0003723">
    <property type="term" value="F:RNA binding"/>
    <property type="evidence" value="ECO:0007669"/>
    <property type="project" value="InterPro"/>
</dbReference>
<evidence type="ECO:0000259" key="2">
    <source>
        <dbReference type="Pfam" id="PF14432"/>
    </source>
</evidence>
<protein>
    <recommendedName>
        <fullName evidence="2">DYW domain-containing protein</fullName>
    </recommendedName>
</protein>
<feature type="repeat" description="PPR" evidence="1">
    <location>
        <begin position="189"/>
        <end position="223"/>
    </location>
</feature>
<dbReference type="FunFam" id="1.25.40.10:FF:000470">
    <property type="entry name" value="Pentatricopeptide repeat-containing protein At5g66520"/>
    <property type="match status" value="1"/>
</dbReference>
<dbReference type="OrthoDB" id="185373at2759"/>
<dbReference type="Pfam" id="PF20431">
    <property type="entry name" value="E_motif"/>
    <property type="match status" value="1"/>
</dbReference>
<name>A0A8J5ETS3_ZINOF</name>
<proteinExistence type="predicted"/>
<evidence type="ECO:0000256" key="1">
    <source>
        <dbReference type="PROSITE-ProRule" id="PRU00708"/>
    </source>
</evidence>
<feature type="repeat" description="PPR" evidence="1">
    <location>
        <begin position="290"/>
        <end position="324"/>
    </location>
</feature>
<gene>
    <name evidence="3" type="ORF">ZIOFF_073485</name>
</gene>
<evidence type="ECO:0000313" key="3">
    <source>
        <dbReference type="EMBL" id="KAG6468792.1"/>
    </source>
</evidence>
<dbReference type="InterPro" id="IPR002885">
    <property type="entry name" value="PPR_rpt"/>
</dbReference>
<dbReference type="PANTHER" id="PTHR47926">
    <property type="entry name" value="PENTATRICOPEPTIDE REPEAT-CONTAINING PROTEIN"/>
    <property type="match status" value="1"/>
</dbReference>
<dbReference type="FunFam" id="1.25.40.10:FF:000031">
    <property type="entry name" value="Pentatricopeptide repeat-containing protein mitochondrial"/>
    <property type="match status" value="2"/>
</dbReference>
<feature type="repeat" description="PPR" evidence="1">
    <location>
        <begin position="88"/>
        <end position="122"/>
    </location>
</feature>
<dbReference type="Pfam" id="PF01535">
    <property type="entry name" value="PPR"/>
    <property type="match status" value="6"/>
</dbReference>
<dbReference type="PANTHER" id="PTHR47926:SF458">
    <property type="entry name" value="PENTATRICOPEPTIDE REPEAT-CONTAINING PROTEIN"/>
    <property type="match status" value="1"/>
</dbReference>